<organism evidence="3 4">
    <name type="scientific">Dendrothele bispora (strain CBS 962.96)</name>
    <dbReference type="NCBI Taxonomy" id="1314807"/>
    <lineage>
        <taxon>Eukaryota</taxon>
        <taxon>Fungi</taxon>
        <taxon>Dikarya</taxon>
        <taxon>Basidiomycota</taxon>
        <taxon>Agaricomycotina</taxon>
        <taxon>Agaricomycetes</taxon>
        <taxon>Agaricomycetidae</taxon>
        <taxon>Agaricales</taxon>
        <taxon>Agaricales incertae sedis</taxon>
        <taxon>Dendrothele</taxon>
    </lineage>
</organism>
<reference evidence="3 4" key="1">
    <citation type="journal article" date="2019" name="Nat. Ecol. Evol.">
        <title>Megaphylogeny resolves global patterns of mushroom evolution.</title>
        <authorList>
            <person name="Varga T."/>
            <person name="Krizsan K."/>
            <person name="Foldi C."/>
            <person name="Dima B."/>
            <person name="Sanchez-Garcia M."/>
            <person name="Sanchez-Ramirez S."/>
            <person name="Szollosi G.J."/>
            <person name="Szarkandi J.G."/>
            <person name="Papp V."/>
            <person name="Albert L."/>
            <person name="Andreopoulos W."/>
            <person name="Angelini C."/>
            <person name="Antonin V."/>
            <person name="Barry K.W."/>
            <person name="Bougher N.L."/>
            <person name="Buchanan P."/>
            <person name="Buyck B."/>
            <person name="Bense V."/>
            <person name="Catcheside P."/>
            <person name="Chovatia M."/>
            <person name="Cooper J."/>
            <person name="Damon W."/>
            <person name="Desjardin D."/>
            <person name="Finy P."/>
            <person name="Geml J."/>
            <person name="Haridas S."/>
            <person name="Hughes K."/>
            <person name="Justo A."/>
            <person name="Karasinski D."/>
            <person name="Kautmanova I."/>
            <person name="Kiss B."/>
            <person name="Kocsube S."/>
            <person name="Kotiranta H."/>
            <person name="LaButti K.M."/>
            <person name="Lechner B.E."/>
            <person name="Liimatainen K."/>
            <person name="Lipzen A."/>
            <person name="Lukacs Z."/>
            <person name="Mihaltcheva S."/>
            <person name="Morgado L.N."/>
            <person name="Niskanen T."/>
            <person name="Noordeloos M.E."/>
            <person name="Ohm R.A."/>
            <person name="Ortiz-Santana B."/>
            <person name="Ovrebo C."/>
            <person name="Racz N."/>
            <person name="Riley R."/>
            <person name="Savchenko A."/>
            <person name="Shiryaev A."/>
            <person name="Soop K."/>
            <person name="Spirin V."/>
            <person name="Szebenyi C."/>
            <person name="Tomsovsky M."/>
            <person name="Tulloss R.E."/>
            <person name="Uehling J."/>
            <person name="Grigoriev I.V."/>
            <person name="Vagvolgyi C."/>
            <person name="Papp T."/>
            <person name="Martin F.M."/>
            <person name="Miettinen O."/>
            <person name="Hibbett D.S."/>
            <person name="Nagy L.G."/>
        </authorList>
    </citation>
    <scope>NUCLEOTIDE SEQUENCE [LARGE SCALE GENOMIC DNA]</scope>
    <source>
        <strain evidence="3 4">CBS 962.96</strain>
    </source>
</reference>
<feature type="transmembrane region" description="Helical" evidence="2">
    <location>
        <begin position="445"/>
        <end position="463"/>
    </location>
</feature>
<keyword evidence="2" id="KW-0472">Membrane</keyword>
<dbReference type="OrthoDB" id="9451547at2759"/>
<feature type="transmembrane region" description="Helical" evidence="2">
    <location>
        <begin position="475"/>
        <end position="497"/>
    </location>
</feature>
<feature type="transmembrane region" description="Helical" evidence="2">
    <location>
        <begin position="100"/>
        <end position="118"/>
    </location>
</feature>
<feature type="transmembrane region" description="Helical" evidence="2">
    <location>
        <begin position="306"/>
        <end position="324"/>
    </location>
</feature>
<evidence type="ECO:0000313" key="4">
    <source>
        <dbReference type="Proteomes" id="UP000297245"/>
    </source>
</evidence>
<dbReference type="PANTHER" id="PTHR35043">
    <property type="entry name" value="TRANSCRIPTION FACTOR DOMAIN-CONTAINING PROTEIN"/>
    <property type="match status" value="1"/>
</dbReference>
<evidence type="ECO:0000256" key="1">
    <source>
        <dbReference type="SAM" id="MobiDB-lite"/>
    </source>
</evidence>
<evidence type="ECO:0000256" key="2">
    <source>
        <dbReference type="SAM" id="Phobius"/>
    </source>
</evidence>
<feature type="compositionally biased region" description="Basic and acidic residues" evidence="1">
    <location>
        <begin position="197"/>
        <end position="210"/>
    </location>
</feature>
<protein>
    <submittedName>
        <fullName evidence="3">Uncharacterized protein</fullName>
    </submittedName>
</protein>
<keyword evidence="4" id="KW-1185">Reference proteome</keyword>
<evidence type="ECO:0000313" key="3">
    <source>
        <dbReference type="EMBL" id="THU80826.1"/>
    </source>
</evidence>
<dbReference type="Proteomes" id="UP000297245">
    <property type="component" value="Unassembled WGS sequence"/>
</dbReference>
<name>A0A4S8KXT7_DENBC</name>
<proteinExistence type="predicted"/>
<dbReference type="PANTHER" id="PTHR35043:SF7">
    <property type="entry name" value="TRANSCRIPTION FACTOR DOMAIN-CONTAINING PROTEIN"/>
    <property type="match status" value="1"/>
</dbReference>
<feature type="transmembrane region" description="Helical" evidence="2">
    <location>
        <begin position="517"/>
        <end position="541"/>
    </location>
</feature>
<gene>
    <name evidence="3" type="ORF">K435DRAFT_844962</name>
</gene>
<sequence length="564" mass="64187">MPLLLYALARPLVPSLLASTNNGSLPSPEASLEAHNSCFDIRSCRTVEEILYSCLAVVFACTWVAIHPNIPRHFDVSKWDSPEVADSFTISSARVIAQDVITMLLSLLAPELIILWALRQWFAARKIEKKYNKYGWTKTHGHFLIMGGFALFEDGKYVYTLEDSNEFRPLRTIWEPGARIDEWNLRHQIESQNSQGEKTRRPSQEGRLEDCNSQSGGPPDPDDSTQDADAPQSESAPLSESSEEPSEPRCLVEFLIQHKYIDITEDEITARSKTDFLTKSIAVVQTTWFILQCIARVTEELVVTDLEIVTVAFALLNIATYVLWWNKPQRVRYPVKIDYCRRHSKSEITVEEGRSAWESSTSWIKGRVEAMLSLTSKFRDRLFQRRTRSAWKSFTSWIQGIWDVISDADFNDILLSTPLAPSITQLSTGEGSYYTGLELDDPSSIVYPAIPFFLVFGGVHCAPWNSTFPTDTEQLLWRVSAAAVTAFPLVWFSLLRVLLFLNGYGWTTTRDRIDKGIIFMVAFFLPLVYIWARVTLIVIAFTELRGLPPSAYQTVDWARFIPHI</sequence>
<dbReference type="AlphaFoldDB" id="A0A4S8KXT7"/>
<feature type="compositionally biased region" description="Low complexity" evidence="1">
    <location>
        <begin position="231"/>
        <end position="240"/>
    </location>
</feature>
<keyword evidence="2" id="KW-0812">Transmembrane</keyword>
<dbReference type="EMBL" id="ML179865">
    <property type="protein sequence ID" value="THU80826.1"/>
    <property type="molecule type" value="Genomic_DNA"/>
</dbReference>
<accession>A0A4S8KXT7</accession>
<keyword evidence="2" id="KW-1133">Transmembrane helix</keyword>
<feature type="region of interest" description="Disordered" evidence="1">
    <location>
        <begin position="186"/>
        <end position="246"/>
    </location>
</feature>